<gene>
    <name evidence="2" type="ORF">FA13DRAFT_639709</name>
</gene>
<keyword evidence="3" id="KW-1185">Reference proteome</keyword>
<name>A0A4Y7T5T7_COPMI</name>
<evidence type="ECO:0000313" key="2">
    <source>
        <dbReference type="EMBL" id="TEB29381.1"/>
    </source>
</evidence>
<dbReference type="EMBL" id="QPFP01000027">
    <property type="protein sequence ID" value="TEB29381.1"/>
    <property type="molecule type" value="Genomic_DNA"/>
</dbReference>
<dbReference type="AlphaFoldDB" id="A0A4Y7T5T7"/>
<reference evidence="2 3" key="1">
    <citation type="journal article" date="2019" name="Nat. Ecol. Evol.">
        <title>Megaphylogeny resolves global patterns of mushroom evolution.</title>
        <authorList>
            <person name="Varga T."/>
            <person name="Krizsan K."/>
            <person name="Foldi C."/>
            <person name="Dima B."/>
            <person name="Sanchez-Garcia M."/>
            <person name="Sanchez-Ramirez S."/>
            <person name="Szollosi G.J."/>
            <person name="Szarkandi J.G."/>
            <person name="Papp V."/>
            <person name="Albert L."/>
            <person name="Andreopoulos W."/>
            <person name="Angelini C."/>
            <person name="Antonin V."/>
            <person name="Barry K.W."/>
            <person name="Bougher N.L."/>
            <person name="Buchanan P."/>
            <person name="Buyck B."/>
            <person name="Bense V."/>
            <person name="Catcheside P."/>
            <person name="Chovatia M."/>
            <person name="Cooper J."/>
            <person name="Damon W."/>
            <person name="Desjardin D."/>
            <person name="Finy P."/>
            <person name="Geml J."/>
            <person name="Haridas S."/>
            <person name="Hughes K."/>
            <person name="Justo A."/>
            <person name="Karasinski D."/>
            <person name="Kautmanova I."/>
            <person name="Kiss B."/>
            <person name="Kocsube S."/>
            <person name="Kotiranta H."/>
            <person name="LaButti K.M."/>
            <person name="Lechner B.E."/>
            <person name="Liimatainen K."/>
            <person name="Lipzen A."/>
            <person name="Lukacs Z."/>
            <person name="Mihaltcheva S."/>
            <person name="Morgado L.N."/>
            <person name="Niskanen T."/>
            <person name="Noordeloos M.E."/>
            <person name="Ohm R.A."/>
            <person name="Ortiz-Santana B."/>
            <person name="Ovrebo C."/>
            <person name="Racz N."/>
            <person name="Riley R."/>
            <person name="Savchenko A."/>
            <person name="Shiryaev A."/>
            <person name="Soop K."/>
            <person name="Spirin V."/>
            <person name="Szebenyi C."/>
            <person name="Tomsovsky M."/>
            <person name="Tulloss R.E."/>
            <person name="Uehling J."/>
            <person name="Grigoriev I.V."/>
            <person name="Vagvolgyi C."/>
            <person name="Papp T."/>
            <person name="Martin F.M."/>
            <person name="Miettinen O."/>
            <person name="Hibbett D.S."/>
            <person name="Nagy L.G."/>
        </authorList>
    </citation>
    <scope>NUCLEOTIDE SEQUENCE [LARGE SCALE GENOMIC DNA]</scope>
    <source>
        <strain evidence="2 3">FP101781</strain>
    </source>
</reference>
<dbReference type="Proteomes" id="UP000298030">
    <property type="component" value="Unassembled WGS sequence"/>
</dbReference>
<comment type="caution">
    <text evidence="2">The sequence shown here is derived from an EMBL/GenBank/DDBJ whole genome shotgun (WGS) entry which is preliminary data.</text>
</comment>
<organism evidence="2 3">
    <name type="scientific">Coprinellus micaceus</name>
    <name type="common">Glistening ink-cap mushroom</name>
    <name type="synonym">Coprinus micaceus</name>
    <dbReference type="NCBI Taxonomy" id="71717"/>
    <lineage>
        <taxon>Eukaryota</taxon>
        <taxon>Fungi</taxon>
        <taxon>Dikarya</taxon>
        <taxon>Basidiomycota</taxon>
        <taxon>Agaricomycotina</taxon>
        <taxon>Agaricomycetes</taxon>
        <taxon>Agaricomycetidae</taxon>
        <taxon>Agaricales</taxon>
        <taxon>Agaricineae</taxon>
        <taxon>Psathyrellaceae</taxon>
        <taxon>Coprinellus</taxon>
    </lineage>
</organism>
<protein>
    <submittedName>
        <fullName evidence="2">Uncharacterized protein</fullName>
    </submittedName>
</protein>
<feature type="region of interest" description="Disordered" evidence="1">
    <location>
        <begin position="29"/>
        <end position="57"/>
    </location>
</feature>
<sequence>MSSILTIYSRSSFWSAPYYPVTYVRREDRQKPMGPGSQGSLSSLPLSGLNAVPSTVH</sequence>
<accession>A0A4Y7T5T7</accession>
<proteinExistence type="predicted"/>
<evidence type="ECO:0000256" key="1">
    <source>
        <dbReference type="SAM" id="MobiDB-lite"/>
    </source>
</evidence>
<evidence type="ECO:0000313" key="3">
    <source>
        <dbReference type="Proteomes" id="UP000298030"/>
    </source>
</evidence>
<feature type="compositionally biased region" description="Low complexity" evidence="1">
    <location>
        <begin position="34"/>
        <end position="49"/>
    </location>
</feature>